<reference evidence="3 4" key="1">
    <citation type="journal article" date="2019" name="Int. J. Syst. Evol. Microbiol.">
        <title>The Global Catalogue of Microorganisms (GCM) 10K type strain sequencing project: providing services to taxonomists for standard genome sequencing and annotation.</title>
        <authorList>
            <consortium name="The Broad Institute Genomics Platform"/>
            <consortium name="The Broad Institute Genome Sequencing Center for Infectious Disease"/>
            <person name="Wu L."/>
            <person name="Ma J."/>
        </authorList>
    </citation>
    <scope>NUCLEOTIDE SEQUENCE [LARGE SCALE GENOMIC DNA]</scope>
    <source>
        <strain evidence="3 4">JCM 4788</strain>
    </source>
</reference>
<evidence type="ECO:0000256" key="1">
    <source>
        <dbReference type="SAM" id="MobiDB-lite"/>
    </source>
</evidence>
<protein>
    <recommendedName>
        <fullName evidence="5">DUF998 domain-containing protein</fullName>
    </recommendedName>
</protein>
<dbReference type="EMBL" id="BAAABX010000056">
    <property type="protein sequence ID" value="GAA0424934.1"/>
    <property type="molecule type" value="Genomic_DNA"/>
</dbReference>
<proteinExistence type="predicted"/>
<feature type="transmembrane region" description="Helical" evidence="2">
    <location>
        <begin position="90"/>
        <end position="113"/>
    </location>
</feature>
<accession>A0ABN0YZW6</accession>
<keyword evidence="2" id="KW-1133">Transmembrane helix</keyword>
<keyword evidence="2" id="KW-0812">Transmembrane</keyword>
<dbReference type="Proteomes" id="UP001500879">
    <property type="component" value="Unassembled WGS sequence"/>
</dbReference>
<organism evidence="3 4">
    <name type="scientific">Streptomyces luteireticuli</name>
    <dbReference type="NCBI Taxonomy" id="173858"/>
    <lineage>
        <taxon>Bacteria</taxon>
        <taxon>Bacillati</taxon>
        <taxon>Actinomycetota</taxon>
        <taxon>Actinomycetes</taxon>
        <taxon>Kitasatosporales</taxon>
        <taxon>Streptomycetaceae</taxon>
        <taxon>Streptomyces</taxon>
    </lineage>
</organism>
<evidence type="ECO:0000313" key="3">
    <source>
        <dbReference type="EMBL" id="GAA0424934.1"/>
    </source>
</evidence>
<dbReference type="RefSeq" id="WP_344029310.1">
    <property type="nucleotide sequence ID" value="NZ_BAAABX010000056.1"/>
</dbReference>
<name>A0ABN0YZW6_9ACTN</name>
<evidence type="ECO:0008006" key="5">
    <source>
        <dbReference type="Google" id="ProtNLM"/>
    </source>
</evidence>
<sequence length="324" mass="34596">MTTNLRDIRIAGWAGIVAFVTGALAAFLTGTPLQPYPSWAWTDQRIANHFAAQRFDVALQFYSANIGFVLLLVVAAGVKRVVLRDSPPSLYTTLIVPCAAAVSLTLVATNGFWWTAALRGLPPGSARLAYELAISFGYNGTFCFGALMFFCTGRAMRRGDAFPRWLATATTWAALPVLSGDLFLMAGTGPLAPTTLLSLGPYLLVYVWLLVTGIVLLRLPHGRSLGELPPIPPGEGDIGWHARTPPQPTARPSHGTPLGALPWRCGRDSGRCSSSHRQWCSAGGSPTAACARHPVSVTPSRPARPSPSTSPRGWWPRPSPPSGC</sequence>
<feature type="region of interest" description="Disordered" evidence="1">
    <location>
        <begin position="276"/>
        <end position="324"/>
    </location>
</feature>
<evidence type="ECO:0000256" key="2">
    <source>
        <dbReference type="SAM" id="Phobius"/>
    </source>
</evidence>
<comment type="caution">
    <text evidence="3">The sequence shown here is derived from an EMBL/GenBank/DDBJ whole genome shotgun (WGS) entry which is preliminary data.</text>
</comment>
<evidence type="ECO:0000313" key="4">
    <source>
        <dbReference type="Proteomes" id="UP001500879"/>
    </source>
</evidence>
<feature type="transmembrane region" description="Helical" evidence="2">
    <location>
        <begin position="133"/>
        <end position="153"/>
    </location>
</feature>
<feature type="transmembrane region" description="Helical" evidence="2">
    <location>
        <begin position="59"/>
        <end position="78"/>
    </location>
</feature>
<gene>
    <name evidence="3" type="ORF">GCM10010357_53100</name>
</gene>
<feature type="transmembrane region" description="Helical" evidence="2">
    <location>
        <begin position="165"/>
        <end position="187"/>
    </location>
</feature>
<keyword evidence="2" id="KW-0472">Membrane</keyword>
<feature type="compositionally biased region" description="Low complexity" evidence="1">
    <location>
        <begin position="294"/>
        <end position="316"/>
    </location>
</feature>
<feature type="transmembrane region" description="Helical" evidence="2">
    <location>
        <begin position="12"/>
        <end position="33"/>
    </location>
</feature>
<keyword evidence="4" id="KW-1185">Reference proteome</keyword>
<feature type="transmembrane region" description="Helical" evidence="2">
    <location>
        <begin position="199"/>
        <end position="219"/>
    </location>
</feature>